<evidence type="ECO:0000259" key="1">
    <source>
        <dbReference type="Pfam" id="PF00394"/>
    </source>
</evidence>
<dbReference type="GO" id="GO:0016491">
    <property type="term" value="F:oxidoreductase activity"/>
    <property type="evidence" value="ECO:0007669"/>
    <property type="project" value="InterPro"/>
</dbReference>
<dbReference type="SUPFAM" id="SSF49503">
    <property type="entry name" value="Cupredoxins"/>
    <property type="match status" value="3"/>
</dbReference>
<accession>A0A6J6X937</accession>
<dbReference type="InterPro" id="IPR001117">
    <property type="entry name" value="Cu-oxidase_2nd"/>
</dbReference>
<reference evidence="4" key="1">
    <citation type="submission" date="2020-05" db="EMBL/GenBank/DDBJ databases">
        <authorList>
            <person name="Chiriac C."/>
            <person name="Salcher M."/>
            <person name="Ghai R."/>
            <person name="Kavagutti S V."/>
        </authorList>
    </citation>
    <scope>NUCLEOTIDE SEQUENCE</scope>
</reference>
<dbReference type="InterPro" id="IPR011707">
    <property type="entry name" value="Cu-oxidase-like_N"/>
</dbReference>
<dbReference type="Pfam" id="PF07731">
    <property type="entry name" value="Cu-oxidase_2"/>
    <property type="match status" value="1"/>
</dbReference>
<dbReference type="InterPro" id="IPR008972">
    <property type="entry name" value="Cupredoxin"/>
</dbReference>
<gene>
    <name evidence="4" type="ORF">UFOPK2992_00492</name>
</gene>
<sequence>MALSRRDLIKTGVFAGAALSLPLTRVASGQSAFANQMPTSKLPKPFTVPFARPPIAVPVRTTGTADYYHIESKMVSGEILPGFKTMLFSYGGSVPGPVIKATRGREVVVRHWNNLPAVHPTLGYEPWTSVHLHGGASLPQYDGYASDVTLPGQFKDYHYANEQAARTMWYHDHGIHHTAENAYHGLAAQYHIHDPLEQSLGIPQGEFDVALMLSDAMFNNDGSLLFTLANQNGLWGDVLLVNGRPWPVMQVKRRKYRFRLCAAALSRSFGLSLDSGDPLVVIATDGGLMPAPVSTSSLRMMSGERYEIIIDFSKYAVGQRIVLKNTSPSGVNKDYVNTDKLMAFDVIGDTFDTANNNLPAVLNPADPVMHLREADAVQNRQFLFHRKGGQWVINGTTWKEVEESNFEFVLASPRRGDTEIWEFKNSAGGWFHPAHAHLVDFRILSRNGLPPMPYEVGPKDTAYLGENETVRVLMKFEGRGKYMIHCHNIVHEDHDMMSQYEVIDPLQPGDDPMGTRATAYLPTTPPV</sequence>
<dbReference type="InterPro" id="IPR006311">
    <property type="entry name" value="TAT_signal"/>
</dbReference>
<dbReference type="CDD" id="cd13889">
    <property type="entry name" value="CuRO_3_BOD"/>
    <property type="match status" value="1"/>
</dbReference>
<protein>
    <submittedName>
        <fullName evidence="4">Unannotated protein</fullName>
    </submittedName>
</protein>
<feature type="domain" description="Plastocyanin-like" evidence="2">
    <location>
        <begin position="411"/>
        <end position="502"/>
    </location>
</feature>
<dbReference type="AlphaFoldDB" id="A0A6J6X937"/>
<feature type="domain" description="Plastocyanin-like" evidence="1">
    <location>
        <begin position="217"/>
        <end position="317"/>
    </location>
</feature>
<dbReference type="Pfam" id="PF07732">
    <property type="entry name" value="Cu-oxidase_3"/>
    <property type="match status" value="1"/>
</dbReference>
<dbReference type="InterPro" id="IPR045087">
    <property type="entry name" value="Cu-oxidase_fam"/>
</dbReference>
<evidence type="ECO:0000259" key="3">
    <source>
        <dbReference type="Pfam" id="PF07732"/>
    </source>
</evidence>
<dbReference type="PROSITE" id="PS51318">
    <property type="entry name" value="TAT"/>
    <property type="match status" value="1"/>
</dbReference>
<dbReference type="PANTHER" id="PTHR48267">
    <property type="entry name" value="CUPREDOXIN SUPERFAMILY PROTEIN"/>
    <property type="match status" value="1"/>
</dbReference>
<dbReference type="GO" id="GO:0005507">
    <property type="term" value="F:copper ion binding"/>
    <property type="evidence" value="ECO:0007669"/>
    <property type="project" value="InterPro"/>
</dbReference>
<dbReference type="Gene3D" id="2.60.40.420">
    <property type="entry name" value="Cupredoxins - blue copper proteins"/>
    <property type="match status" value="3"/>
</dbReference>
<organism evidence="4">
    <name type="scientific">freshwater metagenome</name>
    <dbReference type="NCBI Taxonomy" id="449393"/>
    <lineage>
        <taxon>unclassified sequences</taxon>
        <taxon>metagenomes</taxon>
        <taxon>ecological metagenomes</taxon>
    </lineage>
</organism>
<proteinExistence type="predicted"/>
<dbReference type="EMBL" id="CAFAAI010000063">
    <property type="protein sequence ID" value="CAB4791798.1"/>
    <property type="molecule type" value="Genomic_DNA"/>
</dbReference>
<evidence type="ECO:0000259" key="2">
    <source>
        <dbReference type="Pfam" id="PF07731"/>
    </source>
</evidence>
<name>A0A6J6X937_9ZZZZ</name>
<dbReference type="PANTHER" id="PTHR48267:SF1">
    <property type="entry name" value="BILIRUBIN OXIDASE"/>
    <property type="match status" value="1"/>
</dbReference>
<feature type="domain" description="Plastocyanin-like" evidence="3">
    <location>
        <begin position="84"/>
        <end position="195"/>
    </location>
</feature>
<dbReference type="Pfam" id="PF00394">
    <property type="entry name" value="Cu-oxidase"/>
    <property type="match status" value="1"/>
</dbReference>
<evidence type="ECO:0000313" key="4">
    <source>
        <dbReference type="EMBL" id="CAB4791798.1"/>
    </source>
</evidence>
<dbReference type="InterPro" id="IPR011706">
    <property type="entry name" value="Cu-oxidase_C"/>
</dbReference>